<reference evidence="1" key="1">
    <citation type="submission" date="2019-04" db="EMBL/GenBank/DDBJ databases">
        <title>An insight into the mialome of Ixodes scapularis.</title>
        <authorList>
            <person name="Ribeiro J.M."/>
            <person name="Mather T.N."/>
            <person name="Karim S."/>
        </authorList>
    </citation>
    <scope>NUCLEOTIDE SEQUENCE</scope>
</reference>
<sequence>MFCLLIYIEKATKCYICPVVVVPLVAFTEARVLWNDLLICYGLGFKMLVLHTYFRGSLHCNRDEEIKHHIHELGNFY</sequence>
<protein>
    <submittedName>
        <fullName evidence="1">Uncharacterized protein</fullName>
    </submittedName>
</protein>
<dbReference type="EMBL" id="GHJT01000765">
    <property type="protein sequence ID" value="MOY34736.1"/>
    <property type="molecule type" value="Transcribed_RNA"/>
</dbReference>
<proteinExistence type="predicted"/>
<accession>A0A4D5RCS0</accession>
<name>A0A4D5RCS0_IXOSC</name>
<organism evidence="1">
    <name type="scientific">Ixodes scapularis</name>
    <name type="common">Black-legged tick</name>
    <name type="synonym">Deer tick</name>
    <dbReference type="NCBI Taxonomy" id="6945"/>
    <lineage>
        <taxon>Eukaryota</taxon>
        <taxon>Metazoa</taxon>
        <taxon>Ecdysozoa</taxon>
        <taxon>Arthropoda</taxon>
        <taxon>Chelicerata</taxon>
        <taxon>Arachnida</taxon>
        <taxon>Acari</taxon>
        <taxon>Parasitiformes</taxon>
        <taxon>Ixodida</taxon>
        <taxon>Ixodoidea</taxon>
        <taxon>Ixodidae</taxon>
        <taxon>Ixodinae</taxon>
        <taxon>Ixodes</taxon>
    </lineage>
</organism>
<dbReference type="AlphaFoldDB" id="A0A4D5RCS0"/>
<evidence type="ECO:0000313" key="1">
    <source>
        <dbReference type="EMBL" id="MOY34736.1"/>
    </source>
</evidence>